<dbReference type="EC" id="4.2.1.25" evidence="8"/>
<dbReference type="InterPro" id="IPR056740">
    <property type="entry name" value="ILV_EDD_C"/>
</dbReference>
<dbReference type="RefSeq" id="WP_133971385.1">
    <property type="nucleotide sequence ID" value="NZ_JBDUTS010000010.1"/>
</dbReference>
<comment type="similarity">
    <text evidence="1">Belongs to the IlvD/Edd family.</text>
</comment>
<evidence type="ECO:0000313" key="8">
    <source>
        <dbReference type="EMBL" id="SPO62003.1"/>
    </source>
</evidence>
<keyword evidence="4" id="KW-0411">Iron-sulfur</keyword>
<sequence>MSDPKRPLRSAQWFGTADKNGFMYRSWMKNQGIPDHEFQGKPIIGICNTWSELTPCNAHFRKIAEHVKKGVLEAGGFPVEFPVFSSGESNLRPTAMLTRNLASMDVEEAIRGNPVDAVVLLTGCDKTTPALLMGAASCDVPAIVVTGGPMLNGKHKGKDIGAGTIVWQMHEAYKAGQIDLNEFLSAEAGMSRSAGTCNTMGTASTMACMAEALGTSLPHNAAIPAVDARRYVLAHLSGMRIVDMVREDLRLSKILTREAFENAIRVNAAIGGSTNAVIHLKAIAGRIGVDLQLEDWTRIGRGTPTLVDLQPSGRFLMEEFYYAGGLPAVIRRLGENGLLPNPAALTANGKSLWDNCQAAPLYDEEVIRPIDKPLVADGGICILRGNLAPKGAVLKPSAATPALMQHRGRAVVFENFDDYKARINDPELDVDASSVLVMKHCGPKGYPGMAEVGNMGLPAKLLAQGVTDMVRISDARMSGTAYGTVVLHVAPEAAAGGPLAAVREGDWIELDCKEGRLHLDISAEELAGRLADLQAPPQLISGGYARLYLDHVMQADEGCDFDFLVGCRGAAVPKHSH</sequence>
<dbReference type="Pfam" id="PF24877">
    <property type="entry name" value="ILV_EDD_C"/>
    <property type="match status" value="1"/>
</dbReference>
<evidence type="ECO:0000256" key="5">
    <source>
        <dbReference type="ARBA" id="ARBA00023239"/>
    </source>
</evidence>
<dbReference type="PROSITE" id="PS00886">
    <property type="entry name" value="ILVD_EDD_1"/>
    <property type="match status" value="1"/>
</dbReference>
<evidence type="ECO:0000256" key="3">
    <source>
        <dbReference type="ARBA" id="ARBA00023004"/>
    </source>
</evidence>
<evidence type="ECO:0000256" key="2">
    <source>
        <dbReference type="ARBA" id="ARBA00022723"/>
    </source>
</evidence>
<feature type="domain" description="Dihydroxy-acid/6-phosphogluconate dehydratase N-terminal" evidence="6">
    <location>
        <begin position="41"/>
        <end position="355"/>
    </location>
</feature>
<dbReference type="SUPFAM" id="SSF143975">
    <property type="entry name" value="IlvD/EDD N-terminal domain-like"/>
    <property type="match status" value="1"/>
</dbReference>
<keyword evidence="5 8" id="KW-0456">Lyase</keyword>
<dbReference type="PANTHER" id="PTHR43183">
    <property type="entry name" value="HYPOTHETICAL DIHYDROXYACID DEHYDRATASE (EUROFUNG)-RELATED"/>
    <property type="match status" value="1"/>
</dbReference>
<comment type="caution">
    <text evidence="8">The sequence shown here is derived from an EMBL/GenBank/DDBJ whole genome shotgun (WGS) entry which is preliminary data.</text>
</comment>
<dbReference type="FunFam" id="3.50.30.80:FF:000001">
    <property type="entry name" value="Dihydroxy-acid dehydratase"/>
    <property type="match status" value="1"/>
</dbReference>
<dbReference type="InterPro" id="IPR020558">
    <property type="entry name" value="DiOHA_6PGluconate_deHydtase_CS"/>
</dbReference>
<dbReference type="AlphaFoldDB" id="A0AAQ1PCT5"/>
<keyword evidence="2" id="KW-0479">Metal-binding</keyword>
<evidence type="ECO:0000256" key="4">
    <source>
        <dbReference type="ARBA" id="ARBA00023014"/>
    </source>
</evidence>
<dbReference type="InterPro" id="IPR000581">
    <property type="entry name" value="ILV_EDD_N"/>
</dbReference>
<dbReference type="SUPFAM" id="SSF52016">
    <property type="entry name" value="LeuD/IlvD-like"/>
    <property type="match status" value="1"/>
</dbReference>
<dbReference type="EMBL" id="OPYN01000164">
    <property type="protein sequence ID" value="SPO62003.1"/>
    <property type="molecule type" value="Genomic_DNA"/>
</dbReference>
<organism evidence="8 9">
    <name type="scientific">Pseudomonas inefficax</name>
    <dbReference type="NCBI Taxonomy" id="2078786"/>
    <lineage>
        <taxon>Bacteria</taxon>
        <taxon>Pseudomonadati</taxon>
        <taxon>Pseudomonadota</taxon>
        <taxon>Gammaproteobacteria</taxon>
        <taxon>Pseudomonadales</taxon>
        <taxon>Pseudomonadaceae</taxon>
        <taxon>Pseudomonas</taxon>
    </lineage>
</organism>
<dbReference type="PANTHER" id="PTHR43183:SF1">
    <property type="entry name" value="HYPOTHETICAL DIHYDROXY-ACID DEHYDRATASE (EUROFUNG)-RELATED"/>
    <property type="match status" value="1"/>
</dbReference>
<gene>
    <name evidence="8" type="primary">araC</name>
    <name evidence="8" type="ORF">JV551A3_V1_1640079</name>
</gene>
<name>A0AAQ1PCT5_9PSED</name>
<keyword evidence="9" id="KW-1185">Reference proteome</keyword>
<dbReference type="GO" id="GO:0050020">
    <property type="term" value="F:L-arabinonate dehydratase activity"/>
    <property type="evidence" value="ECO:0007669"/>
    <property type="project" value="UniProtKB-EC"/>
</dbReference>
<dbReference type="InterPro" id="IPR037237">
    <property type="entry name" value="IlvD/EDD_N"/>
</dbReference>
<keyword evidence="3" id="KW-0408">Iron</keyword>
<reference evidence="8 9" key="1">
    <citation type="submission" date="2018-02" db="EMBL/GenBank/DDBJ databases">
        <authorList>
            <person name="Dubost A."/>
        </authorList>
    </citation>
    <scope>NUCLEOTIDE SEQUENCE [LARGE SCALE GENOMIC DNA]</scope>
    <source>
        <strain evidence="9">JV551A3</strain>
    </source>
</reference>
<evidence type="ECO:0000313" key="9">
    <source>
        <dbReference type="Proteomes" id="UP000294335"/>
    </source>
</evidence>
<dbReference type="InterPro" id="IPR042096">
    <property type="entry name" value="Dihydro-acid_dehy_C"/>
</dbReference>
<dbReference type="Pfam" id="PF00920">
    <property type="entry name" value="ILVD_EDD_N"/>
    <property type="match status" value="1"/>
</dbReference>
<proteinExistence type="inferred from homology"/>
<evidence type="ECO:0000256" key="1">
    <source>
        <dbReference type="ARBA" id="ARBA00006486"/>
    </source>
</evidence>
<dbReference type="NCBIfam" id="NF009560">
    <property type="entry name" value="PRK13017.1"/>
    <property type="match status" value="1"/>
</dbReference>
<dbReference type="InterPro" id="IPR052352">
    <property type="entry name" value="Sugar_Degrad_Dehydratases"/>
</dbReference>
<dbReference type="NCBIfam" id="NF004784">
    <property type="entry name" value="PRK06131.1"/>
    <property type="match status" value="1"/>
</dbReference>
<protein>
    <submittedName>
        <fullName evidence="8">L-arabonate dehydratase</fullName>
        <ecNumber evidence="8">4.2.1.25</ecNumber>
    </submittedName>
</protein>
<dbReference type="Gene3D" id="3.50.30.80">
    <property type="entry name" value="IlvD/EDD C-terminal domain-like"/>
    <property type="match status" value="1"/>
</dbReference>
<evidence type="ECO:0000259" key="6">
    <source>
        <dbReference type="Pfam" id="PF00920"/>
    </source>
</evidence>
<accession>A0AAQ1PCT5</accession>
<evidence type="ECO:0000259" key="7">
    <source>
        <dbReference type="Pfam" id="PF24877"/>
    </source>
</evidence>
<dbReference type="GO" id="GO:0051536">
    <property type="term" value="F:iron-sulfur cluster binding"/>
    <property type="evidence" value="ECO:0007669"/>
    <property type="project" value="UniProtKB-KW"/>
</dbReference>
<dbReference type="GO" id="GO:0046872">
    <property type="term" value="F:metal ion binding"/>
    <property type="evidence" value="ECO:0007669"/>
    <property type="project" value="UniProtKB-KW"/>
</dbReference>
<feature type="domain" description="Dihydroxy-acid/6-phosphogluconate dehydratase C-terminal" evidence="7">
    <location>
        <begin position="365"/>
        <end position="559"/>
    </location>
</feature>
<dbReference type="Proteomes" id="UP000294335">
    <property type="component" value="Unassembled WGS sequence"/>
</dbReference>